<gene>
    <name evidence="2" type="ORF">ACFO4O_05795</name>
</gene>
<sequence>MISTLQTLADSTLQEWMLKLHDTAFSAQPLPSILLNQRGRIAGAALLQKNIIKLHPKLFAQNQAYFISDVIPHELAHLVVFNHFGRVRPHGQQWRYVMEEILGVEAKVTHKLDVERAGVKLFDYYCECGLIKLSATRHKRVQSQKQRYICRNCKSALKPHAAL</sequence>
<dbReference type="Pfam" id="PF10263">
    <property type="entry name" value="SprT-like"/>
    <property type="match status" value="1"/>
</dbReference>
<organism evidence="2 3">
    <name type="scientific">Glaciecola siphonariae</name>
    <dbReference type="NCBI Taxonomy" id="521012"/>
    <lineage>
        <taxon>Bacteria</taxon>
        <taxon>Pseudomonadati</taxon>
        <taxon>Pseudomonadota</taxon>
        <taxon>Gammaproteobacteria</taxon>
        <taxon>Alteromonadales</taxon>
        <taxon>Alteromonadaceae</taxon>
        <taxon>Glaciecola</taxon>
    </lineage>
</organism>
<accession>A0ABV9LVJ3</accession>
<proteinExistence type="predicted"/>
<reference evidence="3" key="1">
    <citation type="journal article" date="2019" name="Int. J. Syst. Evol. Microbiol.">
        <title>The Global Catalogue of Microorganisms (GCM) 10K type strain sequencing project: providing services to taxonomists for standard genome sequencing and annotation.</title>
        <authorList>
            <consortium name="The Broad Institute Genomics Platform"/>
            <consortium name="The Broad Institute Genome Sequencing Center for Infectious Disease"/>
            <person name="Wu L."/>
            <person name="Ma J."/>
        </authorList>
    </citation>
    <scope>NUCLEOTIDE SEQUENCE [LARGE SCALE GENOMIC DNA]</scope>
    <source>
        <strain evidence="3">KACC 12507</strain>
    </source>
</reference>
<dbReference type="RefSeq" id="WP_382406409.1">
    <property type="nucleotide sequence ID" value="NZ_JBHSGU010000002.1"/>
</dbReference>
<name>A0ABV9LVJ3_9ALTE</name>
<dbReference type="SMART" id="SM00731">
    <property type="entry name" value="SprT"/>
    <property type="match status" value="1"/>
</dbReference>
<evidence type="ECO:0000313" key="3">
    <source>
        <dbReference type="Proteomes" id="UP001595897"/>
    </source>
</evidence>
<dbReference type="PANTHER" id="PTHR38773">
    <property type="entry name" value="PROTEIN SPRT"/>
    <property type="match status" value="1"/>
</dbReference>
<dbReference type="EMBL" id="JBHSGU010000002">
    <property type="protein sequence ID" value="MFC4699668.1"/>
    <property type="molecule type" value="Genomic_DNA"/>
</dbReference>
<protein>
    <submittedName>
        <fullName evidence="2">SprT-like domain-containing protein</fullName>
    </submittedName>
</protein>
<dbReference type="Proteomes" id="UP001595897">
    <property type="component" value="Unassembled WGS sequence"/>
</dbReference>
<feature type="domain" description="SprT-like" evidence="1">
    <location>
        <begin position="11"/>
        <end position="160"/>
    </location>
</feature>
<dbReference type="PANTHER" id="PTHR38773:SF1">
    <property type="entry name" value="PROTEIN SPRT"/>
    <property type="match status" value="1"/>
</dbReference>
<keyword evidence="3" id="KW-1185">Reference proteome</keyword>
<comment type="caution">
    <text evidence="2">The sequence shown here is derived from an EMBL/GenBank/DDBJ whole genome shotgun (WGS) entry which is preliminary data.</text>
</comment>
<evidence type="ECO:0000259" key="1">
    <source>
        <dbReference type="SMART" id="SM00731"/>
    </source>
</evidence>
<evidence type="ECO:0000313" key="2">
    <source>
        <dbReference type="EMBL" id="MFC4699668.1"/>
    </source>
</evidence>
<dbReference type="InterPro" id="IPR006640">
    <property type="entry name" value="SprT-like_domain"/>
</dbReference>